<evidence type="ECO:0000313" key="2">
    <source>
        <dbReference type="Proteomes" id="UP001055879"/>
    </source>
</evidence>
<dbReference type="Proteomes" id="UP001055879">
    <property type="component" value="Linkage Group LG06"/>
</dbReference>
<proteinExistence type="predicted"/>
<reference evidence="1 2" key="2">
    <citation type="journal article" date="2022" name="Mol. Ecol. Resour.">
        <title>The genomes of chicory, endive, great burdock and yacon provide insights into Asteraceae paleo-polyploidization history and plant inulin production.</title>
        <authorList>
            <person name="Fan W."/>
            <person name="Wang S."/>
            <person name="Wang H."/>
            <person name="Wang A."/>
            <person name="Jiang F."/>
            <person name="Liu H."/>
            <person name="Zhao H."/>
            <person name="Xu D."/>
            <person name="Zhang Y."/>
        </authorList>
    </citation>
    <scope>NUCLEOTIDE SEQUENCE [LARGE SCALE GENOMIC DNA]</scope>
    <source>
        <strain evidence="2">cv. Niubang</strain>
    </source>
</reference>
<evidence type="ECO:0000313" key="1">
    <source>
        <dbReference type="EMBL" id="KAI3718963.1"/>
    </source>
</evidence>
<gene>
    <name evidence="1" type="ORF">L6452_19848</name>
</gene>
<reference evidence="2" key="1">
    <citation type="journal article" date="2022" name="Mol. Ecol. Resour.">
        <title>The genomes of chicory, endive, great burdock and yacon provide insights into Asteraceae palaeo-polyploidization history and plant inulin production.</title>
        <authorList>
            <person name="Fan W."/>
            <person name="Wang S."/>
            <person name="Wang H."/>
            <person name="Wang A."/>
            <person name="Jiang F."/>
            <person name="Liu H."/>
            <person name="Zhao H."/>
            <person name="Xu D."/>
            <person name="Zhang Y."/>
        </authorList>
    </citation>
    <scope>NUCLEOTIDE SEQUENCE [LARGE SCALE GENOMIC DNA]</scope>
    <source>
        <strain evidence="2">cv. Niubang</strain>
    </source>
</reference>
<accession>A0ACB9BA36</accession>
<organism evidence="1 2">
    <name type="scientific">Arctium lappa</name>
    <name type="common">Greater burdock</name>
    <name type="synonym">Lappa major</name>
    <dbReference type="NCBI Taxonomy" id="4217"/>
    <lineage>
        <taxon>Eukaryota</taxon>
        <taxon>Viridiplantae</taxon>
        <taxon>Streptophyta</taxon>
        <taxon>Embryophyta</taxon>
        <taxon>Tracheophyta</taxon>
        <taxon>Spermatophyta</taxon>
        <taxon>Magnoliopsida</taxon>
        <taxon>eudicotyledons</taxon>
        <taxon>Gunneridae</taxon>
        <taxon>Pentapetalae</taxon>
        <taxon>asterids</taxon>
        <taxon>campanulids</taxon>
        <taxon>Asterales</taxon>
        <taxon>Asteraceae</taxon>
        <taxon>Carduoideae</taxon>
        <taxon>Cardueae</taxon>
        <taxon>Arctiinae</taxon>
        <taxon>Arctium</taxon>
    </lineage>
</organism>
<protein>
    <submittedName>
        <fullName evidence="1">Uncharacterized protein</fullName>
    </submittedName>
</protein>
<keyword evidence="2" id="KW-1185">Reference proteome</keyword>
<sequence>MVWNLESLKRREASKIEECGLGGAPFLHEKDPQEIVTEKNMKLVKDKIGHIIVTKYETEQLVHQCLAKYPGDMAFMKFMDDLDDIFRIVKRPEEDTCVDLGDDTNPIPTQTESKQWEIVLIQKHEPERELQVT</sequence>
<comment type="caution">
    <text evidence="1">The sequence shown here is derived from an EMBL/GenBank/DDBJ whole genome shotgun (WGS) entry which is preliminary data.</text>
</comment>
<name>A0ACB9BA36_ARCLA</name>
<dbReference type="EMBL" id="CM042052">
    <property type="protein sequence ID" value="KAI3718963.1"/>
    <property type="molecule type" value="Genomic_DNA"/>
</dbReference>